<dbReference type="EMBL" id="JAVDWH010000001">
    <property type="protein sequence ID" value="MDR7087197.1"/>
    <property type="molecule type" value="Genomic_DNA"/>
</dbReference>
<keyword evidence="7" id="KW-0472">Membrane</keyword>
<feature type="domain" description="Cytochrome b/b6 N-terminal region profile" evidence="8">
    <location>
        <begin position="25"/>
        <end position="251"/>
    </location>
</feature>
<evidence type="ECO:0000313" key="10">
    <source>
        <dbReference type="Proteomes" id="UP001257739"/>
    </source>
</evidence>
<dbReference type="PANTHER" id="PTHR19271:SF16">
    <property type="entry name" value="CYTOCHROME B"/>
    <property type="match status" value="1"/>
</dbReference>
<dbReference type="SUPFAM" id="SSF81342">
    <property type="entry name" value="Transmembrane di-heme cytochromes"/>
    <property type="match status" value="1"/>
</dbReference>
<name>A0ABU1UPU3_9ACTN</name>
<feature type="transmembrane region" description="Helical" evidence="7">
    <location>
        <begin position="220"/>
        <end position="244"/>
    </location>
</feature>
<feature type="transmembrane region" description="Helical" evidence="7">
    <location>
        <begin position="416"/>
        <end position="439"/>
    </location>
</feature>
<comment type="catalytic activity">
    <reaction evidence="4">
        <text>a quinol + 2 Fe(III)-[cytochrome c](out) = a quinone + 2 Fe(II)-[cytochrome c](out) + 2 H(+)(out)</text>
        <dbReference type="Rhea" id="RHEA:11484"/>
        <dbReference type="Rhea" id="RHEA-COMP:10350"/>
        <dbReference type="Rhea" id="RHEA-COMP:14399"/>
        <dbReference type="ChEBI" id="CHEBI:15378"/>
        <dbReference type="ChEBI" id="CHEBI:24646"/>
        <dbReference type="ChEBI" id="CHEBI:29033"/>
        <dbReference type="ChEBI" id="CHEBI:29034"/>
        <dbReference type="ChEBI" id="CHEBI:132124"/>
        <dbReference type="EC" id="7.1.1.8"/>
    </reaction>
</comment>
<reference evidence="9 10" key="1">
    <citation type="submission" date="2023-07" db="EMBL/GenBank/DDBJ databases">
        <title>Sorghum-associated microbial communities from plants grown in Nebraska, USA.</title>
        <authorList>
            <person name="Schachtman D."/>
        </authorList>
    </citation>
    <scope>NUCLEOTIDE SEQUENCE [LARGE SCALE GENOMIC DNA]</scope>
    <source>
        <strain evidence="9 10">BE248</strain>
    </source>
</reference>
<dbReference type="Proteomes" id="UP001257739">
    <property type="component" value="Unassembled WGS sequence"/>
</dbReference>
<sequence>MTTTETDAEYTNIEDTGLGKKAGGPVQWLDDRLGLATISKKQVRKVFPEHWSFMLGEIALWSFVVLLLTGVFLTLWFQPTMTEVMYDGSYAPLKGVEMSAAYASTLDISFDIRGGLLIRQIHHWAAALFVAAMILHMLRVFFTGAYRKPREINWLIGVGLLSLGLVEGFAGYSLPDDLLSGTGLRFVDGLLRSIPLVGSYLEYFMFGGEFPGDVIIPRLYMAHILLVPAILLGLIGAHMLLLVYHKHTQWPGPGHTEKNVVGYPMMPVYAAKAGGFFFVVFGFTALMGALLQINPIWAYGPYNPSEVTAGSQPDWYMGFSEGAVRLMPDLEFNLLNYTWSMNVFIPAVGAMGLLFTVLGVWPFVEQWMTGDKKEHHLLERPRNAPTRTALGVAGMTAYAVLWMAGGNDIIATRLHLDIFMITRTLQIAFFVFPVIAYHVTKRICIGLQRQDANRILHGYETGVIERSPDGGFSERHAPLDPVRQYALTTHERLPELTAPAETDKNGVAAPNGRKAKIQAWVRKRYYHGVLDKPTTEDVHHANEHMAHIDGHPVELGDEFQGVSETGIPRVH</sequence>
<dbReference type="Gene3D" id="1.20.810.10">
    <property type="entry name" value="Cytochrome Bc1 Complex, Chain C"/>
    <property type="match status" value="1"/>
</dbReference>
<dbReference type="PANTHER" id="PTHR19271">
    <property type="entry name" value="CYTOCHROME B"/>
    <property type="match status" value="1"/>
</dbReference>
<dbReference type="Pfam" id="PF13631">
    <property type="entry name" value="Cytochrom_B_N_2"/>
    <property type="match status" value="1"/>
</dbReference>
<keyword evidence="7" id="KW-1133">Transmembrane helix</keyword>
<evidence type="ECO:0000256" key="6">
    <source>
        <dbReference type="SAM" id="MobiDB-lite"/>
    </source>
</evidence>
<gene>
    <name evidence="9" type="ORF">J2X11_002036</name>
</gene>
<feature type="transmembrane region" description="Helical" evidence="7">
    <location>
        <begin position="273"/>
        <end position="293"/>
    </location>
</feature>
<evidence type="ECO:0000256" key="3">
    <source>
        <dbReference type="ARBA" id="ARBA00016116"/>
    </source>
</evidence>
<dbReference type="EC" id="7.1.1.8" evidence="2"/>
<proteinExistence type="predicted"/>
<evidence type="ECO:0000256" key="7">
    <source>
        <dbReference type="SAM" id="Phobius"/>
    </source>
</evidence>
<dbReference type="PROSITE" id="PS51002">
    <property type="entry name" value="CYTB_NTER"/>
    <property type="match status" value="1"/>
</dbReference>
<accession>A0ABU1UPU3</accession>
<feature type="transmembrane region" description="Helical" evidence="7">
    <location>
        <begin position="51"/>
        <end position="77"/>
    </location>
</feature>
<comment type="caution">
    <text evidence="9">The sequence shown here is derived from an EMBL/GenBank/DDBJ whole genome shotgun (WGS) entry which is preliminary data.</text>
</comment>
<evidence type="ECO:0000256" key="4">
    <source>
        <dbReference type="ARBA" id="ARBA00029351"/>
    </source>
</evidence>
<evidence type="ECO:0000313" key="9">
    <source>
        <dbReference type="EMBL" id="MDR7087197.1"/>
    </source>
</evidence>
<feature type="transmembrane region" description="Helical" evidence="7">
    <location>
        <begin position="121"/>
        <end position="142"/>
    </location>
</feature>
<protein>
    <recommendedName>
        <fullName evidence="3">Cytochrome bc1 complex cytochrome b subunit</fullName>
        <ecNumber evidence="2">7.1.1.8</ecNumber>
    </recommendedName>
    <alternativeName>
        <fullName evidence="5">Cytochrome bc1 reductase complex subunit QcrB</fullName>
    </alternativeName>
</protein>
<evidence type="ECO:0000256" key="2">
    <source>
        <dbReference type="ARBA" id="ARBA00012951"/>
    </source>
</evidence>
<evidence type="ECO:0000256" key="1">
    <source>
        <dbReference type="ARBA" id="ARBA00001971"/>
    </source>
</evidence>
<dbReference type="InterPro" id="IPR027387">
    <property type="entry name" value="Cytb/b6-like_sf"/>
</dbReference>
<keyword evidence="7" id="KW-0812">Transmembrane</keyword>
<dbReference type="RefSeq" id="WP_309970391.1">
    <property type="nucleotide sequence ID" value="NZ_JAVDWH010000001.1"/>
</dbReference>
<dbReference type="InterPro" id="IPR005797">
    <property type="entry name" value="Cyt_b/b6_N"/>
</dbReference>
<feature type="transmembrane region" description="Helical" evidence="7">
    <location>
        <begin position="384"/>
        <end position="404"/>
    </location>
</feature>
<dbReference type="InterPro" id="IPR016174">
    <property type="entry name" value="Di-haem_cyt_TM"/>
</dbReference>
<evidence type="ECO:0000256" key="5">
    <source>
        <dbReference type="ARBA" id="ARBA00029568"/>
    </source>
</evidence>
<comment type="cofactor">
    <cofactor evidence="1">
        <name>heme</name>
        <dbReference type="ChEBI" id="CHEBI:30413"/>
    </cofactor>
</comment>
<feature type="transmembrane region" description="Helical" evidence="7">
    <location>
        <begin position="343"/>
        <end position="364"/>
    </location>
</feature>
<feature type="transmembrane region" description="Helical" evidence="7">
    <location>
        <begin position="154"/>
        <end position="174"/>
    </location>
</feature>
<evidence type="ECO:0000259" key="8">
    <source>
        <dbReference type="PROSITE" id="PS51002"/>
    </source>
</evidence>
<keyword evidence="10" id="KW-1185">Reference proteome</keyword>
<organism evidence="9 10">
    <name type="scientific">Aeromicrobium panaciterrae</name>
    <dbReference type="NCBI Taxonomy" id="363861"/>
    <lineage>
        <taxon>Bacteria</taxon>
        <taxon>Bacillati</taxon>
        <taxon>Actinomycetota</taxon>
        <taxon>Actinomycetes</taxon>
        <taxon>Propionibacteriales</taxon>
        <taxon>Nocardioidaceae</taxon>
        <taxon>Aeromicrobium</taxon>
    </lineage>
</organism>
<feature type="region of interest" description="Disordered" evidence="6">
    <location>
        <begin position="548"/>
        <end position="571"/>
    </location>
</feature>